<protein>
    <submittedName>
        <fullName evidence="2">Uncharacterized protein</fullName>
    </submittedName>
</protein>
<evidence type="ECO:0000313" key="3">
    <source>
        <dbReference type="Proteomes" id="UP000061569"/>
    </source>
</evidence>
<dbReference type="Proteomes" id="UP000061569">
    <property type="component" value="Chromosome"/>
</dbReference>
<sequence length="105" mass="11267">MQGAGKRLVHRSRGPCGRASCLWGRIRVSSLTNGGDGSACFRWSEGWDSPFWLGGLGGYAGVWWVAPAVVLARSRLAPLLQIAHVGAARAATALPRWPALHTYRA</sequence>
<name>A0A0S2DP80_LYSEN</name>
<accession>A0A0S2DP80</accession>
<dbReference type="AlphaFoldDB" id="A0A0S2DP80"/>
<evidence type="ECO:0000313" key="2">
    <source>
        <dbReference type="EMBL" id="ALN60111.1"/>
    </source>
</evidence>
<evidence type="ECO:0000256" key="1">
    <source>
        <dbReference type="SAM" id="Phobius"/>
    </source>
</evidence>
<dbReference type="EMBL" id="CP013140">
    <property type="protein sequence ID" value="ALN60111.1"/>
    <property type="molecule type" value="Genomic_DNA"/>
</dbReference>
<keyword evidence="1" id="KW-0472">Membrane</keyword>
<dbReference type="KEGG" id="lez:GLE_4770"/>
<feature type="transmembrane region" description="Helical" evidence="1">
    <location>
        <begin position="51"/>
        <end position="72"/>
    </location>
</feature>
<proteinExistence type="predicted"/>
<gene>
    <name evidence="2" type="ORF">GLE_4770</name>
</gene>
<reference evidence="2 3" key="1">
    <citation type="submission" date="2015-11" db="EMBL/GenBank/DDBJ databases">
        <title>Genome sequences of Lysobacter enzymogenes strain C3 and Lysobacter antibioticus ATCC 29479.</title>
        <authorList>
            <person name="Kobayashi D.Y."/>
        </authorList>
    </citation>
    <scope>NUCLEOTIDE SEQUENCE [LARGE SCALE GENOMIC DNA]</scope>
    <source>
        <strain evidence="2 3">C3</strain>
    </source>
</reference>
<keyword evidence="1" id="KW-0812">Transmembrane</keyword>
<organism evidence="2 3">
    <name type="scientific">Lysobacter enzymogenes</name>
    <dbReference type="NCBI Taxonomy" id="69"/>
    <lineage>
        <taxon>Bacteria</taxon>
        <taxon>Pseudomonadati</taxon>
        <taxon>Pseudomonadota</taxon>
        <taxon>Gammaproteobacteria</taxon>
        <taxon>Lysobacterales</taxon>
        <taxon>Lysobacteraceae</taxon>
        <taxon>Lysobacter</taxon>
    </lineage>
</organism>
<keyword evidence="1" id="KW-1133">Transmembrane helix</keyword>